<proteinExistence type="predicted"/>
<dbReference type="PANTHER" id="PTHR48081">
    <property type="entry name" value="AB HYDROLASE SUPERFAMILY PROTEIN C4A8.06C"/>
    <property type="match status" value="1"/>
</dbReference>
<comment type="caution">
    <text evidence="5">The sequence shown here is derived from an EMBL/GenBank/DDBJ whole genome shotgun (WGS) entry which is preliminary data.</text>
</comment>
<evidence type="ECO:0000256" key="1">
    <source>
        <dbReference type="ARBA" id="ARBA00022801"/>
    </source>
</evidence>
<feature type="transmembrane region" description="Helical" evidence="3">
    <location>
        <begin position="30"/>
        <end position="58"/>
    </location>
</feature>
<dbReference type="InterPro" id="IPR050300">
    <property type="entry name" value="GDXG_lipolytic_enzyme"/>
</dbReference>
<evidence type="ECO:0000259" key="4">
    <source>
        <dbReference type="Pfam" id="PF20434"/>
    </source>
</evidence>
<evidence type="ECO:0000256" key="2">
    <source>
        <dbReference type="SAM" id="MobiDB-lite"/>
    </source>
</evidence>
<dbReference type="InterPro" id="IPR049492">
    <property type="entry name" value="BD-FAE-like_dom"/>
</dbReference>
<protein>
    <submittedName>
        <fullName evidence="5">Alpha/beta hydrolase</fullName>
    </submittedName>
</protein>
<keyword evidence="3" id="KW-0472">Membrane</keyword>
<reference evidence="5 6" key="1">
    <citation type="submission" date="2019-03" db="EMBL/GenBank/DDBJ databases">
        <title>Draft genome of Gammaproteobacteria bacterium LSUCC0057, a member of the SAR92 clade.</title>
        <authorList>
            <person name="Lanclos V.C."/>
            <person name="Doiron C."/>
            <person name="Henson M.W."/>
            <person name="Thrash J.C."/>
        </authorList>
    </citation>
    <scope>NUCLEOTIDE SEQUENCE [LARGE SCALE GENOMIC DNA]</scope>
    <source>
        <strain evidence="5 6">LSUCC0057</strain>
    </source>
</reference>
<feature type="domain" description="BD-FAE-like" evidence="4">
    <location>
        <begin position="152"/>
        <end position="356"/>
    </location>
</feature>
<dbReference type="Proteomes" id="UP000298133">
    <property type="component" value="Unassembled WGS sequence"/>
</dbReference>
<evidence type="ECO:0000256" key="3">
    <source>
        <dbReference type="SAM" id="Phobius"/>
    </source>
</evidence>
<evidence type="ECO:0000313" key="5">
    <source>
        <dbReference type="EMBL" id="TFH69207.1"/>
    </source>
</evidence>
<gene>
    <name evidence="5" type="ORF">E3W66_04600</name>
</gene>
<dbReference type="OrthoDB" id="9775851at2"/>
<evidence type="ECO:0000313" key="6">
    <source>
        <dbReference type="Proteomes" id="UP000298133"/>
    </source>
</evidence>
<keyword evidence="3" id="KW-1133">Transmembrane helix</keyword>
<dbReference type="AlphaFoldDB" id="A0A4Y8UN04"/>
<keyword evidence="1 5" id="KW-0378">Hydrolase</keyword>
<feature type="region of interest" description="Disordered" evidence="2">
    <location>
        <begin position="407"/>
        <end position="432"/>
    </location>
</feature>
<keyword evidence="3" id="KW-0812">Transmembrane</keyword>
<name>A0A4Y8UN04_9GAMM</name>
<keyword evidence="6" id="KW-1185">Reference proteome</keyword>
<dbReference type="Pfam" id="PF20434">
    <property type="entry name" value="BD-FAE"/>
    <property type="match status" value="1"/>
</dbReference>
<feature type="transmembrane region" description="Helical" evidence="3">
    <location>
        <begin position="65"/>
        <end position="82"/>
    </location>
</feature>
<dbReference type="SUPFAM" id="SSF53474">
    <property type="entry name" value="alpha/beta-Hydrolases"/>
    <property type="match status" value="1"/>
</dbReference>
<dbReference type="EMBL" id="SPIA01000001">
    <property type="protein sequence ID" value="TFH69207.1"/>
    <property type="molecule type" value="Genomic_DNA"/>
</dbReference>
<feature type="compositionally biased region" description="Polar residues" evidence="2">
    <location>
        <begin position="419"/>
        <end position="432"/>
    </location>
</feature>
<dbReference type="InterPro" id="IPR029058">
    <property type="entry name" value="AB_hydrolase_fold"/>
</dbReference>
<dbReference type="GO" id="GO:0016787">
    <property type="term" value="F:hydrolase activity"/>
    <property type="evidence" value="ECO:0007669"/>
    <property type="project" value="UniProtKB-KW"/>
</dbReference>
<dbReference type="PANTHER" id="PTHR48081:SF33">
    <property type="entry name" value="KYNURENINE FORMAMIDASE"/>
    <property type="match status" value="1"/>
</dbReference>
<sequence>MIWWIIAIIYAALGFNLVRSRSRKLQRVPWLTFGWALLTSELAPQLLALLLLAVVAGWLGSASSAALLLLALAALPLLWAIYHSRQVPERVEQSLRQGLGANYQAQLSTADNQPLSPLPSWLRVVNPVGFAEPGVEVLRNIAYAPHGTRTQLDIYRPTQRPPSGCPVLLQIHGGAWMFGSKNEQGLPLMNYLASQGWICFAINYRLAPSQPFPTQIEDCKKALQWIRREGSQYGANPEFVAVSGGSAGGHLAALMAMTGDSELFSDGSGDTSIQAMVPFYGLYDLVPRGEQPNDELVIGLLNQRLFHQSPEQNPQLWESACPINYLQQPLPPAMVIHGQIDSLVPVNTAVKFVTQLSAASSNPVVYLELPATEHSFDVPNSWRSQVVVRGVHRFLEWARSRHYGELLNDDSATDKPDTADNTASDNPASESA</sequence>
<accession>A0A4Y8UN04</accession>
<dbReference type="Gene3D" id="3.40.50.1820">
    <property type="entry name" value="alpha/beta hydrolase"/>
    <property type="match status" value="1"/>
</dbReference>
<organism evidence="5 6">
    <name type="scientific">Gammaproteobacteria bacterium LSUCC0057</name>
    <dbReference type="NCBI Taxonomy" id="2559237"/>
    <lineage>
        <taxon>Bacteria</taxon>
        <taxon>Pseudomonadati</taxon>
        <taxon>Pseudomonadota</taxon>
        <taxon>Gammaproteobacteria</taxon>
        <taxon>Cellvibrionales</taxon>
        <taxon>Porticoccaceae</taxon>
        <taxon>SAR92 clade</taxon>
    </lineage>
</organism>